<evidence type="ECO:0000256" key="1">
    <source>
        <dbReference type="SAM" id="MobiDB-lite"/>
    </source>
</evidence>
<feature type="region of interest" description="Disordered" evidence="1">
    <location>
        <begin position="708"/>
        <end position="766"/>
    </location>
</feature>
<protein>
    <submittedName>
        <fullName evidence="2">Uncharacterized protein</fullName>
    </submittedName>
</protein>
<name>A0A2R5GK80_9STRA</name>
<keyword evidence="3" id="KW-1185">Reference proteome</keyword>
<feature type="compositionally biased region" description="Low complexity" evidence="1">
    <location>
        <begin position="736"/>
        <end position="760"/>
    </location>
</feature>
<dbReference type="InParanoid" id="A0A2R5GK80"/>
<feature type="compositionally biased region" description="Basic residues" evidence="1">
    <location>
        <begin position="137"/>
        <end position="149"/>
    </location>
</feature>
<feature type="compositionally biased region" description="Gly residues" evidence="1">
    <location>
        <begin position="34"/>
        <end position="46"/>
    </location>
</feature>
<sequence length="781" mass="83849">MPTGSLRAKLSSASASLRSVPSFDVGALRSLRTGVGGGSGSGGGGSNAESPRSLNSTMSGSEKGDPDTGRNSRKEGLAHRYSVGAVDAIQGSLDDLSILGTTSAPSDDDDDDAETASLDSGSLAPSRSQSFAGPKSPMKKASSRRVSLRVHHRGVKPRLAFPEPTELDAIEDKASKNASGWKAWIKGHRRAVADDSHWVSYIFREAPRRDVVSFNEDEVMALLRSHLSQTQSPNADVELATMDRPFDLGSVEFPQGWGLLECNNVSLRGLSSSEALCLLSVARQRTAYRLVLCSPFVVSILKHGHFRQIASLDGAESHGHLMLLCMLFLEKHATTRWHLFAESANINASDASFVELQSALLRVTQYGGMRSPLHLENVFASRRDDHVVTVCRLLNVSIASALAPADGGPLINIDMHDLFLADEDEGPRQVLEAVLARSRDVLSLLSVFTFIRRLSSTDEEAAIFFCCSLAPLIMEPEDPGLLRRLGKEAARITYESEAAQTLYPLAGALSRRICSSPLSDADSVANSAAIVSALLGDPVTVNGRSVTEVEASAHLASQTFDSIESLDKAWAASLLGALVRHKLAEPLISPYLYRELLLVALTNDGDQVDCNYMLRRLLAHAATPRQRCVLSSLCKVINYLSEAVDAIMSAQLVKVFAPCVLAPAAFPLTRREHIEIIQRDRDAIVAVFSVMLRFSDYIFGDEDGNKIGNEESSASQTSSSQASSFAASRWPPQPTLPSSSSPHVTAAGASADDVGSGASTHMKSKLGSRDTAAIMAYFSPE</sequence>
<feature type="compositionally biased region" description="Low complexity" evidence="1">
    <location>
        <begin position="1"/>
        <end position="19"/>
    </location>
</feature>
<accession>A0A2R5GK80</accession>
<feature type="compositionally biased region" description="Basic and acidic residues" evidence="1">
    <location>
        <begin position="62"/>
        <end position="77"/>
    </location>
</feature>
<feature type="compositionally biased region" description="Polar residues" evidence="1">
    <location>
        <begin position="47"/>
        <end position="60"/>
    </location>
</feature>
<gene>
    <name evidence="2" type="ORF">FCC1311_044972</name>
</gene>
<reference evidence="2 3" key="1">
    <citation type="submission" date="2017-12" db="EMBL/GenBank/DDBJ databases">
        <title>Sequencing, de novo assembly and annotation of complete genome of a new Thraustochytrid species, strain FCC1311.</title>
        <authorList>
            <person name="Sedici K."/>
            <person name="Godart F."/>
            <person name="Aiese Cigliano R."/>
            <person name="Sanseverino W."/>
            <person name="Barakat M."/>
            <person name="Ortet P."/>
            <person name="Marechal E."/>
            <person name="Cagnac O."/>
            <person name="Amato A."/>
        </authorList>
    </citation>
    <scope>NUCLEOTIDE SEQUENCE [LARGE SCALE GENOMIC DNA]</scope>
</reference>
<evidence type="ECO:0000313" key="2">
    <source>
        <dbReference type="EMBL" id="GBG28274.1"/>
    </source>
</evidence>
<feature type="compositionally biased region" description="Low complexity" evidence="1">
    <location>
        <begin position="712"/>
        <end position="728"/>
    </location>
</feature>
<feature type="region of interest" description="Disordered" evidence="1">
    <location>
        <begin position="99"/>
        <end position="149"/>
    </location>
</feature>
<dbReference type="AlphaFoldDB" id="A0A2R5GK80"/>
<comment type="caution">
    <text evidence="2">The sequence shown here is derived from an EMBL/GenBank/DDBJ whole genome shotgun (WGS) entry which is preliminary data.</text>
</comment>
<dbReference type="EMBL" id="BEYU01000040">
    <property type="protein sequence ID" value="GBG28274.1"/>
    <property type="molecule type" value="Genomic_DNA"/>
</dbReference>
<evidence type="ECO:0000313" key="3">
    <source>
        <dbReference type="Proteomes" id="UP000241890"/>
    </source>
</evidence>
<proteinExistence type="predicted"/>
<organism evidence="2 3">
    <name type="scientific">Hondaea fermentalgiana</name>
    <dbReference type="NCBI Taxonomy" id="2315210"/>
    <lineage>
        <taxon>Eukaryota</taxon>
        <taxon>Sar</taxon>
        <taxon>Stramenopiles</taxon>
        <taxon>Bigyra</taxon>
        <taxon>Labyrinthulomycetes</taxon>
        <taxon>Thraustochytrida</taxon>
        <taxon>Thraustochytriidae</taxon>
        <taxon>Hondaea</taxon>
    </lineage>
</organism>
<dbReference type="Proteomes" id="UP000241890">
    <property type="component" value="Unassembled WGS sequence"/>
</dbReference>
<feature type="region of interest" description="Disordered" evidence="1">
    <location>
        <begin position="1"/>
        <end position="77"/>
    </location>
</feature>